<dbReference type="EMBL" id="SDAM02000093">
    <property type="protein sequence ID" value="KAH6830729.1"/>
    <property type="molecule type" value="Genomic_DNA"/>
</dbReference>
<comment type="caution">
    <text evidence="2">The sequence shown here is derived from an EMBL/GenBank/DDBJ whole genome shotgun (WGS) entry which is preliminary data.</text>
</comment>
<evidence type="ECO:0000313" key="2">
    <source>
        <dbReference type="EMBL" id="KAH6830729.1"/>
    </source>
</evidence>
<name>A0AAD4JBG7_PERFH</name>
<evidence type="ECO:0000313" key="3">
    <source>
        <dbReference type="Proteomes" id="UP001190926"/>
    </source>
</evidence>
<dbReference type="PANTHER" id="PTHR31238">
    <property type="entry name" value="GERMIN-LIKE PROTEIN SUBFAMILY 3 MEMBER 3"/>
    <property type="match status" value="1"/>
</dbReference>
<dbReference type="Gene3D" id="2.60.120.10">
    <property type="entry name" value="Jelly Rolls"/>
    <property type="match status" value="1"/>
</dbReference>
<dbReference type="AlphaFoldDB" id="A0AAD4JBG7"/>
<dbReference type="InterPro" id="IPR014710">
    <property type="entry name" value="RmlC-like_jellyroll"/>
</dbReference>
<sequence>MVVEGSVEADFVTSAPKNRIISKVLKKGDVFVLHFQRNVGYGNAISLSGLSSQNPEIITVANSIFGSNRDIGDDILAKAFQVEKSVVDQIQEKN</sequence>
<dbReference type="SUPFAM" id="SSF51182">
    <property type="entry name" value="RmlC-like cupins"/>
    <property type="match status" value="1"/>
</dbReference>
<reference evidence="2 3" key="1">
    <citation type="journal article" date="2021" name="Nat. Commun.">
        <title>Incipient diploidization of the medicinal plant Perilla within 10,000 years.</title>
        <authorList>
            <person name="Zhang Y."/>
            <person name="Shen Q."/>
            <person name="Leng L."/>
            <person name="Zhang D."/>
            <person name="Chen S."/>
            <person name="Shi Y."/>
            <person name="Ning Z."/>
            <person name="Chen S."/>
        </authorList>
    </citation>
    <scope>NUCLEOTIDE SEQUENCE [LARGE SCALE GENOMIC DNA]</scope>
    <source>
        <strain evidence="3">cv. PC099</strain>
    </source>
</reference>
<dbReference type="Proteomes" id="UP001190926">
    <property type="component" value="Unassembled WGS sequence"/>
</dbReference>
<gene>
    <name evidence="2" type="ORF">C2S53_010071</name>
</gene>
<keyword evidence="3" id="KW-1185">Reference proteome</keyword>
<evidence type="ECO:0000259" key="1">
    <source>
        <dbReference type="Pfam" id="PF00190"/>
    </source>
</evidence>
<organism evidence="2 3">
    <name type="scientific">Perilla frutescens var. hirtella</name>
    <name type="common">Perilla citriodora</name>
    <name type="synonym">Perilla setoyensis</name>
    <dbReference type="NCBI Taxonomy" id="608512"/>
    <lineage>
        <taxon>Eukaryota</taxon>
        <taxon>Viridiplantae</taxon>
        <taxon>Streptophyta</taxon>
        <taxon>Embryophyta</taxon>
        <taxon>Tracheophyta</taxon>
        <taxon>Spermatophyta</taxon>
        <taxon>Magnoliopsida</taxon>
        <taxon>eudicotyledons</taxon>
        <taxon>Gunneridae</taxon>
        <taxon>Pentapetalae</taxon>
        <taxon>asterids</taxon>
        <taxon>lamiids</taxon>
        <taxon>Lamiales</taxon>
        <taxon>Lamiaceae</taxon>
        <taxon>Nepetoideae</taxon>
        <taxon>Elsholtzieae</taxon>
        <taxon>Perilla</taxon>
    </lineage>
</organism>
<accession>A0AAD4JBG7</accession>
<protein>
    <submittedName>
        <fullName evidence="2">RmlC-like cupins superfamily protein</fullName>
    </submittedName>
</protein>
<proteinExistence type="predicted"/>
<dbReference type="InterPro" id="IPR011051">
    <property type="entry name" value="RmlC_Cupin_sf"/>
</dbReference>
<feature type="domain" description="Cupin type-1" evidence="1">
    <location>
        <begin position="2"/>
        <end position="87"/>
    </location>
</feature>
<dbReference type="InterPro" id="IPR006045">
    <property type="entry name" value="Cupin_1"/>
</dbReference>
<dbReference type="Pfam" id="PF00190">
    <property type="entry name" value="Cupin_1"/>
    <property type="match status" value="1"/>
</dbReference>